<dbReference type="Proteomes" id="UP000315724">
    <property type="component" value="Chromosome"/>
</dbReference>
<keyword evidence="2" id="KW-1185">Reference proteome</keyword>
<evidence type="ECO:0000313" key="2">
    <source>
        <dbReference type="Proteomes" id="UP000315724"/>
    </source>
</evidence>
<organism evidence="1 2">
    <name type="scientific">Thalassoglobus polymorphus</name>
    <dbReference type="NCBI Taxonomy" id="2527994"/>
    <lineage>
        <taxon>Bacteria</taxon>
        <taxon>Pseudomonadati</taxon>
        <taxon>Planctomycetota</taxon>
        <taxon>Planctomycetia</taxon>
        <taxon>Planctomycetales</taxon>
        <taxon>Planctomycetaceae</taxon>
        <taxon>Thalassoglobus</taxon>
    </lineage>
</organism>
<evidence type="ECO:0000313" key="1">
    <source>
        <dbReference type="EMBL" id="QDT34646.1"/>
    </source>
</evidence>
<proteinExistence type="predicted"/>
<sequence length="883" mass="98790">MASFVNDQSFEEEAIQIPLNVEFGECSELRTQPVCFGVPLPQGTQVLAGRLHDGNGGCVPVQLEPLSQWPDNSVQWLLVDAILPVGYSPGTSTLELADTEAYFSSDSTSPAKQSIIIRESEKQIAIETGTALFQVGRKTLRPLEQVSLNGAEILGASGIRLVVTNSSGEKFEAECEGWRVEASGPVRATIVGSGSFPQLKNLRATIRLNFYSGSGLVLLEVAVHNPNRAQHPGGLWDLGDSGSLLFQDLSIELEFAQGASKNEVRCKVEPDSPASVVQDQSWSLYQDSSGGENWNSVNHVNWEAKVTTNFQGYRNKLGTEAAAGLRAEPVFDLLTPQGRTAFGAPNFWQQFPKAITVAQNKVRIGLFPHEHSDLHELQGGERKTHSVWIDFKTGESNLDELEWIHHPARVQPTAKWCDSTGCTPQLEIDECQRRSDFDSLLSEGVEGDNGILAQREKVDEYGWRNFGEIFADHEAAYYEGSKPLMSHYNNQYDMIHGFLLQSLRTGKWSWFKLGDDLAKHVVDIDLYHTTQDKAAYNGGLFWLTDHYVHAHTATHRTYSKHNCPANGMYGGGPGAEHNFTSGLLLHYFLTGNSNSKAAVQQLADWVIAMDDGSRTVFGIVDDSFTGLATGSDTYHGPNRGGGFSINALLDAWTLTHQDKYIQTAERFIRRCVHPHDDINKNDLLNVEARWSYTVFLSSVLKYLELKARAGELDRMYAYAQASIIHYAKWMIENEVPYFDQIEKLEYPTEAWAVQEFRKANVLRLAAAHTEGDLRHSLLQRGKEFSDRAWQDLLRFETRTNARSLAVMMIEGMTDCRLRANVNPPAPQADASLYREFGTPEQFVSQKQRVKSQLRQPVGIAKAVASTLNPLRWQRYWRIKNRAT</sequence>
<name>A0A517QSN7_9PLAN</name>
<reference evidence="1 2" key="1">
    <citation type="submission" date="2019-02" db="EMBL/GenBank/DDBJ databases">
        <title>Deep-cultivation of Planctomycetes and their phenomic and genomic characterization uncovers novel biology.</title>
        <authorList>
            <person name="Wiegand S."/>
            <person name="Jogler M."/>
            <person name="Boedeker C."/>
            <person name="Pinto D."/>
            <person name="Vollmers J."/>
            <person name="Rivas-Marin E."/>
            <person name="Kohn T."/>
            <person name="Peeters S.H."/>
            <person name="Heuer A."/>
            <person name="Rast P."/>
            <person name="Oberbeckmann S."/>
            <person name="Bunk B."/>
            <person name="Jeske O."/>
            <person name="Meyerdierks A."/>
            <person name="Storesund J.E."/>
            <person name="Kallscheuer N."/>
            <person name="Luecker S."/>
            <person name="Lage O.M."/>
            <person name="Pohl T."/>
            <person name="Merkel B.J."/>
            <person name="Hornburger P."/>
            <person name="Mueller R.-W."/>
            <person name="Bruemmer F."/>
            <person name="Labrenz M."/>
            <person name="Spormann A.M."/>
            <person name="Op den Camp H."/>
            <person name="Overmann J."/>
            <person name="Amann R."/>
            <person name="Jetten M.S.M."/>
            <person name="Mascher T."/>
            <person name="Medema M.H."/>
            <person name="Devos D.P."/>
            <person name="Kaster A.-K."/>
            <person name="Ovreas L."/>
            <person name="Rohde M."/>
            <person name="Galperin M.Y."/>
            <person name="Jogler C."/>
        </authorList>
    </citation>
    <scope>NUCLEOTIDE SEQUENCE [LARGE SCALE GENOMIC DNA]</scope>
    <source>
        <strain evidence="1 2">Mal48</strain>
    </source>
</reference>
<dbReference type="AlphaFoldDB" id="A0A517QSN7"/>
<protein>
    <submittedName>
        <fullName evidence="1">Uncharacterized protein</fullName>
    </submittedName>
</protein>
<dbReference type="KEGG" id="tpol:Mal48_39140"/>
<dbReference type="EMBL" id="CP036267">
    <property type="protein sequence ID" value="QDT34646.1"/>
    <property type="molecule type" value="Genomic_DNA"/>
</dbReference>
<gene>
    <name evidence="1" type="ORF">Mal48_39140</name>
</gene>
<accession>A0A517QSN7</accession>